<dbReference type="GO" id="GO:0016646">
    <property type="term" value="F:oxidoreductase activity, acting on the CH-NH group of donors, NAD or NADP as acceptor"/>
    <property type="evidence" value="ECO:0007669"/>
    <property type="project" value="TreeGrafter"/>
</dbReference>
<dbReference type="PANTHER" id="PTHR43355">
    <property type="entry name" value="FLAVIN REDUCTASE (NADPH)"/>
    <property type="match status" value="1"/>
</dbReference>
<protein>
    <submittedName>
        <fullName evidence="4">NmrA family protein</fullName>
    </submittedName>
</protein>
<evidence type="ECO:0000256" key="1">
    <source>
        <dbReference type="ARBA" id="ARBA00038376"/>
    </source>
</evidence>
<dbReference type="InterPro" id="IPR036291">
    <property type="entry name" value="NAD(P)-bd_dom_sf"/>
</dbReference>
<dbReference type="InterPro" id="IPR016040">
    <property type="entry name" value="NAD(P)-bd_dom"/>
</dbReference>
<dbReference type="OrthoDB" id="419598at2759"/>
<feature type="domain" description="NAD(P)-binding" evidence="3">
    <location>
        <begin position="11"/>
        <end position="175"/>
    </location>
</feature>
<keyword evidence="5" id="KW-1185">Reference proteome</keyword>
<dbReference type="Pfam" id="PF13460">
    <property type="entry name" value="NAD_binding_10"/>
    <property type="match status" value="1"/>
</dbReference>
<accession>A0A1Y1URN0</accession>
<dbReference type="SUPFAM" id="SSF51735">
    <property type="entry name" value="NAD(P)-binding Rossmann-fold domains"/>
    <property type="match status" value="1"/>
</dbReference>
<dbReference type="GeneID" id="33556090"/>
<proteinExistence type="inferred from homology"/>
<evidence type="ECO:0000259" key="3">
    <source>
        <dbReference type="Pfam" id="PF13460"/>
    </source>
</evidence>
<evidence type="ECO:0000313" key="4">
    <source>
        <dbReference type="EMBL" id="ORX40629.1"/>
    </source>
</evidence>
<dbReference type="InParanoid" id="A0A1Y1URN0"/>
<sequence>MTQSLLFLVLGATGGTGKHFVTQCLRDGHRVRALVRTPSKLPSEAADKIEVVQGSITDNVDTDALVKGVDYVVAMLGDKETQQTRKVCLEFVQKLVPSMRENGVKRFLFQAGGLSRPYGGSLTPLLWFLRYTLAYAGGFHGQHLDNEAVMEYLSTQAMDIEWIVHRAGIGSDGPSKGKLARSPSTFSIGTHVDCATYSFDLVQDASAVHTSDFSHYV</sequence>
<reference evidence="4 5" key="1">
    <citation type="submission" date="2017-03" db="EMBL/GenBank/DDBJ databases">
        <title>Widespread Adenine N6-methylation of Active Genes in Fungi.</title>
        <authorList>
            <consortium name="DOE Joint Genome Institute"/>
            <person name="Mondo S.J."/>
            <person name="Dannebaum R.O."/>
            <person name="Kuo R.C."/>
            <person name="Louie K.B."/>
            <person name="Bewick A.J."/>
            <person name="Labutti K."/>
            <person name="Haridas S."/>
            <person name="Kuo A."/>
            <person name="Salamov A."/>
            <person name="Ahrendt S.R."/>
            <person name="Lau R."/>
            <person name="Bowen B.P."/>
            <person name="Lipzen A."/>
            <person name="Sullivan W."/>
            <person name="Andreopoulos W.B."/>
            <person name="Clum A."/>
            <person name="Lindquist E."/>
            <person name="Daum C."/>
            <person name="Northen T.R."/>
            <person name="Ramamoorthy G."/>
            <person name="Schmitz R.J."/>
            <person name="Gryganskyi A."/>
            <person name="Culley D."/>
            <person name="Magnuson J."/>
            <person name="James T.Y."/>
            <person name="O'Malley M.A."/>
            <person name="Stajich J.E."/>
            <person name="Spatafora J.W."/>
            <person name="Visel A."/>
            <person name="Grigoriev I.V."/>
        </authorList>
    </citation>
    <scope>NUCLEOTIDE SEQUENCE [LARGE SCALE GENOMIC DNA]</scope>
    <source>
        <strain evidence="4 5">NRRL Y-17943</strain>
    </source>
</reference>
<dbReference type="AlphaFoldDB" id="A0A1Y1URN0"/>
<dbReference type="PANTHER" id="PTHR43355:SF2">
    <property type="entry name" value="FLAVIN REDUCTASE (NADPH)"/>
    <property type="match status" value="1"/>
</dbReference>
<evidence type="ECO:0000313" key="5">
    <source>
        <dbReference type="Proteomes" id="UP000193218"/>
    </source>
</evidence>
<dbReference type="InterPro" id="IPR051606">
    <property type="entry name" value="Polyketide_Oxido-like"/>
</dbReference>
<name>A0A1Y1URN0_9TREE</name>
<dbReference type="Gene3D" id="3.40.50.720">
    <property type="entry name" value="NAD(P)-binding Rossmann-like Domain"/>
    <property type="match status" value="1"/>
</dbReference>
<organism evidence="4 5">
    <name type="scientific">Kockovaella imperatae</name>
    <dbReference type="NCBI Taxonomy" id="4999"/>
    <lineage>
        <taxon>Eukaryota</taxon>
        <taxon>Fungi</taxon>
        <taxon>Dikarya</taxon>
        <taxon>Basidiomycota</taxon>
        <taxon>Agaricomycotina</taxon>
        <taxon>Tremellomycetes</taxon>
        <taxon>Tremellales</taxon>
        <taxon>Cuniculitremaceae</taxon>
        <taxon>Kockovaella</taxon>
    </lineage>
</organism>
<comment type="similarity">
    <text evidence="1">Belongs to the avfA family.</text>
</comment>
<keyword evidence="2" id="KW-0732">Signal</keyword>
<feature type="signal peptide" evidence="2">
    <location>
        <begin position="1"/>
        <end position="17"/>
    </location>
</feature>
<gene>
    <name evidence="4" type="ORF">BD324DRAFT_611575</name>
</gene>
<dbReference type="EMBL" id="NBSH01000001">
    <property type="protein sequence ID" value="ORX40629.1"/>
    <property type="molecule type" value="Genomic_DNA"/>
</dbReference>
<comment type="caution">
    <text evidence="4">The sequence shown here is derived from an EMBL/GenBank/DDBJ whole genome shotgun (WGS) entry which is preliminary data.</text>
</comment>
<dbReference type="Proteomes" id="UP000193218">
    <property type="component" value="Unassembled WGS sequence"/>
</dbReference>
<dbReference type="RefSeq" id="XP_021874308.1">
    <property type="nucleotide sequence ID" value="XM_022014282.1"/>
</dbReference>
<dbReference type="STRING" id="4999.A0A1Y1URN0"/>
<feature type="chain" id="PRO_5012914669" evidence="2">
    <location>
        <begin position="18"/>
        <end position="217"/>
    </location>
</feature>
<evidence type="ECO:0000256" key="2">
    <source>
        <dbReference type="SAM" id="SignalP"/>
    </source>
</evidence>